<keyword evidence="3" id="KW-1185">Reference proteome</keyword>
<dbReference type="EMBL" id="JACIFH010000001">
    <property type="protein sequence ID" value="MBB4141037.1"/>
    <property type="molecule type" value="Genomic_DNA"/>
</dbReference>
<dbReference type="InterPro" id="IPR000551">
    <property type="entry name" value="MerR-type_HTH_dom"/>
</dbReference>
<evidence type="ECO:0000313" key="2">
    <source>
        <dbReference type="EMBL" id="MBB4141037.1"/>
    </source>
</evidence>
<dbReference type="InterPro" id="IPR036388">
    <property type="entry name" value="WH-like_DNA-bd_sf"/>
</dbReference>
<dbReference type="Gene3D" id="1.10.10.10">
    <property type="entry name" value="Winged helix-like DNA-binding domain superfamily/Winged helix DNA-binding domain"/>
    <property type="match status" value="1"/>
</dbReference>
<protein>
    <submittedName>
        <fullName evidence="2">Uncharacterized protein (DUF433 family)</fullName>
    </submittedName>
</protein>
<name>A0AA40SRE5_9MICO</name>
<comment type="caution">
    <text evidence="2">The sequence shown here is derived from an EMBL/GenBank/DDBJ whole genome shotgun (WGS) entry which is preliminary data.</text>
</comment>
<sequence>MSFNVALTSVLSGASVRQLGHWRKTELLVPEVNSASRPILYSFRDILALRAVVKLRQDQSLQKIRKAFATLPHLDLTEHPAQYALVNEGSTIALVRDDGSEIDLVTRPGHAILVTLPDIMNSFETHRGAVVDLRRPREHLRVREQWLGGWPTIEGTRVPYDTIAELLSDGTIEPSDVGHYYPGVTAAAARDALDFARSVPGWRESIAA</sequence>
<dbReference type="Pfam" id="PF13411">
    <property type="entry name" value="MerR_1"/>
    <property type="match status" value="1"/>
</dbReference>
<dbReference type="InterPro" id="IPR009057">
    <property type="entry name" value="Homeodomain-like_sf"/>
</dbReference>
<feature type="domain" description="HTH merR-type" evidence="1">
    <location>
        <begin position="11"/>
        <end position="68"/>
    </location>
</feature>
<dbReference type="SUPFAM" id="SSF46689">
    <property type="entry name" value="Homeodomain-like"/>
    <property type="match status" value="1"/>
</dbReference>
<evidence type="ECO:0000259" key="1">
    <source>
        <dbReference type="Pfam" id="PF13411"/>
    </source>
</evidence>
<dbReference type="SUPFAM" id="SSF46955">
    <property type="entry name" value="Putative DNA-binding domain"/>
    <property type="match status" value="1"/>
</dbReference>
<dbReference type="GO" id="GO:0003677">
    <property type="term" value="F:DNA binding"/>
    <property type="evidence" value="ECO:0007669"/>
    <property type="project" value="InterPro"/>
</dbReference>
<dbReference type="InterPro" id="IPR009061">
    <property type="entry name" value="DNA-bd_dom_put_sf"/>
</dbReference>
<accession>A0AA40SRE5</accession>
<reference evidence="2 3" key="1">
    <citation type="submission" date="2020-08" db="EMBL/GenBank/DDBJ databases">
        <title>Sequencing the genomes of 1000 actinobacteria strains.</title>
        <authorList>
            <person name="Klenk H.-P."/>
        </authorList>
    </citation>
    <scope>NUCLEOTIDE SEQUENCE [LARGE SCALE GENOMIC DNA]</scope>
    <source>
        <strain evidence="2 3">DSM 19600</strain>
    </source>
</reference>
<evidence type="ECO:0000313" key="3">
    <source>
        <dbReference type="Proteomes" id="UP000549113"/>
    </source>
</evidence>
<organism evidence="2 3">
    <name type="scientific">Microbacterium invictum</name>
    <dbReference type="NCBI Taxonomy" id="515415"/>
    <lineage>
        <taxon>Bacteria</taxon>
        <taxon>Bacillati</taxon>
        <taxon>Actinomycetota</taxon>
        <taxon>Actinomycetes</taxon>
        <taxon>Micrococcales</taxon>
        <taxon>Microbacteriaceae</taxon>
        <taxon>Microbacterium</taxon>
    </lineage>
</organism>
<dbReference type="Proteomes" id="UP000549113">
    <property type="component" value="Unassembled WGS sequence"/>
</dbReference>
<dbReference type="Gene3D" id="1.10.1660.10">
    <property type="match status" value="1"/>
</dbReference>
<dbReference type="Pfam" id="PF04255">
    <property type="entry name" value="DUF433"/>
    <property type="match status" value="1"/>
</dbReference>
<gene>
    <name evidence="2" type="ORF">BKA10_002831</name>
</gene>
<dbReference type="InterPro" id="IPR007367">
    <property type="entry name" value="DUF433"/>
</dbReference>
<dbReference type="RefSeq" id="WP_183500567.1">
    <property type="nucleotide sequence ID" value="NZ_BAABCO010000004.1"/>
</dbReference>
<proteinExistence type="predicted"/>
<dbReference type="AlphaFoldDB" id="A0AA40SRE5"/>
<dbReference type="GO" id="GO:0006355">
    <property type="term" value="P:regulation of DNA-templated transcription"/>
    <property type="evidence" value="ECO:0007669"/>
    <property type="project" value="InterPro"/>
</dbReference>